<dbReference type="RefSeq" id="WP_125485638.1">
    <property type="nucleotide sequence ID" value="NZ_RSDW01000001.1"/>
</dbReference>
<keyword evidence="2" id="KW-1185">Reference proteome</keyword>
<proteinExistence type="predicted"/>
<dbReference type="SUPFAM" id="SSF82771">
    <property type="entry name" value="GIY-YIG endonuclease"/>
    <property type="match status" value="1"/>
</dbReference>
<comment type="caution">
    <text evidence="1">The sequence shown here is derived from an EMBL/GenBank/DDBJ whole genome shotgun (WGS) entry which is preliminary data.</text>
</comment>
<dbReference type="AlphaFoldDB" id="A0A3R9NYX5"/>
<dbReference type="EMBL" id="RSDW01000001">
    <property type="protein sequence ID" value="RSL17112.1"/>
    <property type="molecule type" value="Genomic_DNA"/>
</dbReference>
<sequence length="237" mass="27334">MGAVYFIRNEDTKRIYIGKDEKDDSARSRCADHVSCDRFHCIPLHEDIYSVYGVDKFKFGVIEVVEAIKLESAESWWIRVFNAADPRFGYNKMGKIPHQSDEAIEKYRDDLLKSDPRRHRIYMELPTRGEPLINLAPADYATFVRNKASSVDNDARFISECKAKGLRLATRADIGAKVIYVWKTYSNYEHTGTLKSFASRWAKIENDKLRAKDYIEVDRGVIFVIKSSQVGFSKVML</sequence>
<dbReference type="Gene3D" id="3.40.1440.10">
    <property type="entry name" value="GIY-YIG endonuclease"/>
    <property type="match status" value="1"/>
</dbReference>
<organism evidence="1 2">
    <name type="scientific">Edaphobacter aggregans</name>
    <dbReference type="NCBI Taxonomy" id="570835"/>
    <lineage>
        <taxon>Bacteria</taxon>
        <taxon>Pseudomonadati</taxon>
        <taxon>Acidobacteriota</taxon>
        <taxon>Terriglobia</taxon>
        <taxon>Terriglobales</taxon>
        <taxon>Acidobacteriaceae</taxon>
        <taxon>Edaphobacter</taxon>
    </lineage>
</organism>
<evidence type="ECO:0000313" key="2">
    <source>
        <dbReference type="Proteomes" id="UP000269669"/>
    </source>
</evidence>
<protein>
    <recommendedName>
        <fullName evidence="3">GIY-YIG domain-containing protein</fullName>
    </recommendedName>
</protein>
<reference evidence="1 2" key="1">
    <citation type="submission" date="2018-12" db="EMBL/GenBank/DDBJ databases">
        <title>Sequencing of bacterial isolates from soil warming experiment in Harvard Forest, Massachusetts, USA.</title>
        <authorList>
            <person name="Deangelis K."/>
        </authorList>
    </citation>
    <scope>NUCLEOTIDE SEQUENCE [LARGE SCALE GENOMIC DNA]</scope>
    <source>
        <strain evidence="1 2">EB153</strain>
    </source>
</reference>
<name>A0A3R9NYX5_9BACT</name>
<dbReference type="Proteomes" id="UP000269669">
    <property type="component" value="Unassembled WGS sequence"/>
</dbReference>
<evidence type="ECO:0000313" key="1">
    <source>
        <dbReference type="EMBL" id="RSL17112.1"/>
    </source>
</evidence>
<accession>A0A3R9NYX5</accession>
<gene>
    <name evidence="1" type="ORF">EDE15_2640</name>
</gene>
<dbReference type="InterPro" id="IPR035901">
    <property type="entry name" value="GIY-YIG_endonuc_sf"/>
</dbReference>
<evidence type="ECO:0008006" key="3">
    <source>
        <dbReference type="Google" id="ProtNLM"/>
    </source>
</evidence>